<sequence>MTSEALPPATRTLMKQLELVWLFADQHVFPRIDDAATHWEPSSNCVAVRRVDGRLVADWPDETAEVLPETTIAWLLWHIEWWWSNTLTVCRGGSPVAPDDHDWSGSEGRLRALRDEWAGLLEATDPDTVIVGLMPDPSALWEVAGWVNFELTKNISEISQMLTRRANALS</sequence>
<accession>A0A379M2Z3</accession>
<dbReference type="AlphaFoldDB" id="A0A379M2Z3"/>
<name>A0A379M2Z3_9NOCA</name>
<gene>
    <name evidence="2" type="ORF">NCTC13296_02618</name>
</gene>
<reference evidence="2 3" key="1">
    <citation type="submission" date="2018-06" db="EMBL/GenBank/DDBJ databases">
        <authorList>
            <consortium name="Pathogen Informatics"/>
            <person name="Doyle S."/>
        </authorList>
    </citation>
    <scope>NUCLEOTIDE SEQUENCE [LARGE SCALE GENOMIC DNA]</scope>
    <source>
        <strain evidence="2 3">NCTC13296</strain>
    </source>
</reference>
<keyword evidence="3" id="KW-1185">Reference proteome</keyword>
<evidence type="ECO:0000313" key="2">
    <source>
        <dbReference type="EMBL" id="SUE15755.1"/>
    </source>
</evidence>
<evidence type="ECO:0000259" key="1">
    <source>
        <dbReference type="Pfam" id="PF12867"/>
    </source>
</evidence>
<dbReference type="RefSeq" id="WP_064062504.1">
    <property type="nucleotide sequence ID" value="NZ_LPZN01000002.1"/>
</dbReference>
<dbReference type="InterPro" id="IPR024775">
    <property type="entry name" value="DinB-like"/>
</dbReference>
<protein>
    <submittedName>
        <fullName evidence="2">DinB superfamily</fullName>
    </submittedName>
</protein>
<feature type="domain" description="DinB-like" evidence="1">
    <location>
        <begin position="29"/>
        <end position="157"/>
    </location>
</feature>
<dbReference type="OrthoDB" id="5022306at2"/>
<dbReference type="Pfam" id="PF12867">
    <property type="entry name" value="DinB_2"/>
    <property type="match status" value="1"/>
</dbReference>
<organism evidence="2 3">
    <name type="scientific">Rhodococcus gordoniae</name>
    <dbReference type="NCBI Taxonomy" id="223392"/>
    <lineage>
        <taxon>Bacteria</taxon>
        <taxon>Bacillati</taxon>
        <taxon>Actinomycetota</taxon>
        <taxon>Actinomycetes</taxon>
        <taxon>Mycobacteriales</taxon>
        <taxon>Nocardiaceae</taxon>
        <taxon>Rhodococcus</taxon>
    </lineage>
</organism>
<evidence type="ECO:0000313" key="3">
    <source>
        <dbReference type="Proteomes" id="UP000254569"/>
    </source>
</evidence>
<proteinExistence type="predicted"/>
<dbReference type="Proteomes" id="UP000254569">
    <property type="component" value="Unassembled WGS sequence"/>
</dbReference>
<dbReference type="EMBL" id="UGVI01000001">
    <property type="protein sequence ID" value="SUE15755.1"/>
    <property type="molecule type" value="Genomic_DNA"/>
</dbReference>